<dbReference type="RefSeq" id="WP_343852445.1">
    <property type="nucleotide sequence ID" value="NZ_BAAAFI010000031.1"/>
</dbReference>
<dbReference type="Gene3D" id="2.60.120.10">
    <property type="entry name" value="Jelly Rolls"/>
    <property type="match status" value="1"/>
</dbReference>
<accession>A0ABN1N1T7</accession>
<dbReference type="InterPro" id="IPR000888">
    <property type="entry name" value="RmlC-like"/>
</dbReference>
<dbReference type="CDD" id="cd00438">
    <property type="entry name" value="cupin_RmlC"/>
    <property type="match status" value="1"/>
</dbReference>
<dbReference type="EMBL" id="BAAAFI010000031">
    <property type="protein sequence ID" value="GAA0879727.1"/>
    <property type="molecule type" value="Genomic_DNA"/>
</dbReference>
<dbReference type="Pfam" id="PF00908">
    <property type="entry name" value="dTDP_sugar_isom"/>
    <property type="match status" value="1"/>
</dbReference>
<name>A0ABN1N1T7_9BACT</name>
<evidence type="ECO:0000256" key="6">
    <source>
        <dbReference type="ARBA" id="ARBA00031424"/>
    </source>
</evidence>
<dbReference type="InterPro" id="IPR011051">
    <property type="entry name" value="RmlC_Cupin_sf"/>
</dbReference>
<evidence type="ECO:0000256" key="1">
    <source>
        <dbReference type="ARBA" id="ARBA00001298"/>
    </source>
</evidence>
<gene>
    <name evidence="8" type="ORF">GCM10009119_26960</name>
</gene>
<evidence type="ECO:0000256" key="4">
    <source>
        <dbReference type="ARBA" id="ARBA00019595"/>
    </source>
</evidence>
<dbReference type="PANTHER" id="PTHR21047:SF2">
    <property type="entry name" value="THYMIDINE DIPHOSPHO-4-KETO-RHAMNOSE 3,5-EPIMERASE"/>
    <property type="match status" value="1"/>
</dbReference>
<evidence type="ECO:0000256" key="2">
    <source>
        <dbReference type="ARBA" id="ARBA00001997"/>
    </source>
</evidence>
<comment type="catalytic activity">
    <reaction evidence="1">
        <text>dTDP-4-dehydro-6-deoxy-alpha-D-glucose = dTDP-4-dehydro-beta-L-rhamnose</text>
        <dbReference type="Rhea" id="RHEA:16969"/>
        <dbReference type="ChEBI" id="CHEBI:57649"/>
        <dbReference type="ChEBI" id="CHEBI:62830"/>
        <dbReference type="EC" id="5.1.3.13"/>
    </reaction>
</comment>
<dbReference type="InterPro" id="IPR014710">
    <property type="entry name" value="RmlC-like_jellyroll"/>
</dbReference>
<evidence type="ECO:0000256" key="3">
    <source>
        <dbReference type="ARBA" id="ARBA00012098"/>
    </source>
</evidence>
<dbReference type="Proteomes" id="UP001500469">
    <property type="component" value="Unassembled WGS sequence"/>
</dbReference>
<evidence type="ECO:0000313" key="8">
    <source>
        <dbReference type="EMBL" id="GAA0879727.1"/>
    </source>
</evidence>
<dbReference type="PANTHER" id="PTHR21047">
    <property type="entry name" value="DTDP-6-DEOXY-D-GLUCOSE-3,5 EPIMERASE"/>
    <property type="match status" value="1"/>
</dbReference>
<protein>
    <recommendedName>
        <fullName evidence="4">dTDP-4-dehydrorhamnose 3,5-epimerase</fullName>
        <ecNumber evidence="3">5.1.3.13</ecNumber>
    </recommendedName>
    <alternativeName>
        <fullName evidence="6">Thymidine diphospho-4-keto-rhamnose 3,5-epimerase</fullName>
    </alternativeName>
    <alternativeName>
        <fullName evidence="5">dTDP-4-keto-6-deoxyglucose 3,5-epimerase</fullName>
    </alternativeName>
    <alternativeName>
        <fullName evidence="7">dTDP-6-deoxy-D-xylo-4-hexulose 3,5-epimerase</fullName>
    </alternativeName>
</protein>
<evidence type="ECO:0000313" key="9">
    <source>
        <dbReference type="Proteomes" id="UP001500469"/>
    </source>
</evidence>
<organism evidence="8 9">
    <name type="scientific">Algoriphagus jejuensis</name>
    <dbReference type="NCBI Taxonomy" id="419934"/>
    <lineage>
        <taxon>Bacteria</taxon>
        <taxon>Pseudomonadati</taxon>
        <taxon>Bacteroidota</taxon>
        <taxon>Cytophagia</taxon>
        <taxon>Cytophagales</taxon>
        <taxon>Cyclobacteriaceae</taxon>
        <taxon>Algoriphagus</taxon>
    </lineage>
</organism>
<reference evidence="8 9" key="1">
    <citation type="journal article" date="2019" name="Int. J. Syst. Evol. Microbiol.">
        <title>The Global Catalogue of Microorganisms (GCM) 10K type strain sequencing project: providing services to taxonomists for standard genome sequencing and annotation.</title>
        <authorList>
            <consortium name="The Broad Institute Genomics Platform"/>
            <consortium name="The Broad Institute Genome Sequencing Center for Infectious Disease"/>
            <person name="Wu L."/>
            <person name="Ma J."/>
        </authorList>
    </citation>
    <scope>NUCLEOTIDE SEQUENCE [LARGE SCALE GENOMIC DNA]</scope>
    <source>
        <strain evidence="8 9">JCM 16112</strain>
    </source>
</reference>
<evidence type="ECO:0000256" key="7">
    <source>
        <dbReference type="ARBA" id="ARBA00033311"/>
    </source>
</evidence>
<comment type="caution">
    <text evidence="8">The sequence shown here is derived from an EMBL/GenBank/DDBJ whole genome shotgun (WGS) entry which is preliminary data.</text>
</comment>
<proteinExistence type="predicted"/>
<dbReference type="EC" id="5.1.3.13" evidence="3"/>
<keyword evidence="9" id="KW-1185">Reference proteome</keyword>
<comment type="function">
    <text evidence="2">Catalyzes the epimerization of the C3' and C5'positions of dTDP-6-deoxy-D-xylo-4-hexulose, forming dTDP-6-deoxy-L-lyxo-4-hexulose.</text>
</comment>
<dbReference type="SUPFAM" id="SSF51182">
    <property type="entry name" value="RmlC-like cupins"/>
    <property type="match status" value="1"/>
</dbReference>
<sequence>MDIIKTKIPGCYEIHKIVRKDTRGRLVKTFSEKTFQEMALHRNFPEVYYSVSNKNVLRGLHFQIPSQHHVKLVACLQGSILDAVVDLRIESPTYGENILVELNPDKANMLYIPAGCAHGFYSLTENTIFLNKTSTGYSQKHDRGIHWDSCGIDWPTNKPIVSEKDKHLIDFASYNSPFRYQEAI</sequence>
<evidence type="ECO:0000256" key="5">
    <source>
        <dbReference type="ARBA" id="ARBA00029758"/>
    </source>
</evidence>